<dbReference type="AlphaFoldDB" id="A0AA41YXG7"/>
<evidence type="ECO:0000313" key="3">
    <source>
        <dbReference type="Proteomes" id="UP001165667"/>
    </source>
</evidence>
<evidence type="ECO:0000313" key="2">
    <source>
        <dbReference type="EMBL" id="MCW6510371.1"/>
    </source>
</evidence>
<dbReference type="EMBL" id="JAMOIM010000015">
    <property type="protein sequence ID" value="MCW6510371.1"/>
    <property type="molecule type" value="Genomic_DNA"/>
</dbReference>
<organism evidence="2 3">
    <name type="scientific">Lichenifustis flavocetrariae</name>
    <dbReference type="NCBI Taxonomy" id="2949735"/>
    <lineage>
        <taxon>Bacteria</taxon>
        <taxon>Pseudomonadati</taxon>
        <taxon>Pseudomonadota</taxon>
        <taxon>Alphaproteobacteria</taxon>
        <taxon>Hyphomicrobiales</taxon>
        <taxon>Lichenihabitantaceae</taxon>
        <taxon>Lichenifustis</taxon>
    </lineage>
</organism>
<feature type="transmembrane region" description="Helical" evidence="1">
    <location>
        <begin position="23"/>
        <end position="43"/>
    </location>
</feature>
<gene>
    <name evidence="2" type="ORF">M8523_20340</name>
</gene>
<keyword evidence="3" id="KW-1185">Reference proteome</keyword>
<keyword evidence="1" id="KW-1133">Transmembrane helix</keyword>
<protein>
    <submittedName>
        <fullName evidence="2">Uncharacterized protein</fullName>
    </submittedName>
</protein>
<dbReference type="RefSeq" id="WP_282586747.1">
    <property type="nucleotide sequence ID" value="NZ_JAMOIM010000015.1"/>
</dbReference>
<proteinExistence type="predicted"/>
<reference evidence="2" key="1">
    <citation type="submission" date="2022-05" db="EMBL/GenBank/DDBJ databases">
        <authorList>
            <person name="Pankratov T."/>
        </authorList>
    </citation>
    <scope>NUCLEOTIDE SEQUENCE</scope>
    <source>
        <strain evidence="2">BP6-180914</strain>
    </source>
</reference>
<evidence type="ECO:0000256" key="1">
    <source>
        <dbReference type="SAM" id="Phobius"/>
    </source>
</evidence>
<keyword evidence="1" id="KW-0472">Membrane</keyword>
<keyword evidence="1" id="KW-0812">Transmembrane</keyword>
<sequence>MQISGSPIPRATPVRRVGLADHILGGVGAAVIAVTLFAARAWARVTRSPYYDD</sequence>
<accession>A0AA41YXG7</accession>
<name>A0AA41YXG7_9HYPH</name>
<comment type="caution">
    <text evidence="2">The sequence shown here is derived from an EMBL/GenBank/DDBJ whole genome shotgun (WGS) entry which is preliminary data.</text>
</comment>
<dbReference type="Proteomes" id="UP001165667">
    <property type="component" value="Unassembled WGS sequence"/>
</dbReference>